<dbReference type="Proteomes" id="UP000692954">
    <property type="component" value="Unassembled WGS sequence"/>
</dbReference>
<keyword evidence="1" id="KW-0472">Membrane</keyword>
<evidence type="ECO:0000256" key="1">
    <source>
        <dbReference type="SAM" id="Phobius"/>
    </source>
</evidence>
<protein>
    <submittedName>
        <fullName evidence="2">Uncharacterized protein</fullName>
    </submittedName>
</protein>
<evidence type="ECO:0000313" key="3">
    <source>
        <dbReference type="Proteomes" id="UP000692954"/>
    </source>
</evidence>
<reference evidence="2" key="1">
    <citation type="submission" date="2021-01" db="EMBL/GenBank/DDBJ databases">
        <authorList>
            <consortium name="Genoscope - CEA"/>
            <person name="William W."/>
        </authorList>
    </citation>
    <scope>NUCLEOTIDE SEQUENCE</scope>
</reference>
<feature type="transmembrane region" description="Helical" evidence="1">
    <location>
        <begin position="115"/>
        <end position="137"/>
    </location>
</feature>
<gene>
    <name evidence="2" type="ORF">PSON_ATCC_30995.1.T1610112</name>
</gene>
<proteinExistence type="predicted"/>
<organism evidence="2 3">
    <name type="scientific">Paramecium sonneborni</name>
    <dbReference type="NCBI Taxonomy" id="65129"/>
    <lineage>
        <taxon>Eukaryota</taxon>
        <taxon>Sar</taxon>
        <taxon>Alveolata</taxon>
        <taxon>Ciliophora</taxon>
        <taxon>Intramacronucleata</taxon>
        <taxon>Oligohymenophorea</taxon>
        <taxon>Peniculida</taxon>
        <taxon>Parameciidae</taxon>
        <taxon>Paramecium</taxon>
    </lineage>
</organism>
<dbReference type="AlphaFoldDB" id="A0A8S1RDF7"/>
<sequence length="506" mass="60870">MERKNKAYGKQFMTIQNFNFNINQQWRSLIQLEWKKRGVLEKIIQINRTVQQFQQKQSQIFVVLEEQYNDGKKQDQWNYVWIEPLNRNNYVVGIITLKSKNKVNGRLQTKNLQKISNLFILDFIVVVLNKVSGIFILEEIKKQAQKDCLKLYIQIFSGGGLYENGAKIQKWSNNFSEFTQIIFKKLQNFSLWKLQLGYKIKRMVIRIDQESFQGQNKYCNLSQQFIRPGGNQNNYGQKVENWIELHEDYHEQVLNFQNLKLIKKWITKYRYIENDQFEILQLLILINNLEDEVNMIQMDQNKVSGMIQLSIFFFLNGNYSVNRLQGQFKMQYWGTLESNSEFENQQDKDLYKKGRKRDISQKQGIILVRSVKFDLKVIMRKIQKKENEKYYFEIQKLKFLLNVLYNTLNLQEEVFFKKGTKINQWIDVINQCTSRERSREQQQQSKINTISKEKGMISGVNLQQRIQKFDNEYKRNHEDDKKVTNWVSLYHNTQQPNFMKRSVIKK</sequence>
<name>A0A8S1RDF7_9CILI</name>
<keyword evidence="1" id="KW-0812">Transmembrane</keyword>
<comment type="caution">
    <text evidence="2">The sequence shown here is derived from an EMBL/GenBank/DDBJ whole genome shotgun (WGS) entry which is preliminary data.</text>
</comment>
<evidence type="ECO:0000313" key="2">
    <source>
        <dbReference type="EMBL" id="CAD8125727.1"/>
    </source>
</evidence>
<keyword evidence="1" id="KW-1133">Transmembrane helix</keyword>
<dbReference type="EMBL" id="CAJJDN010000161">
    <property type="protein sequence ID" value="CAD8125727.1"/>
    <property type="molecule type" value="Genomic_DNA"/>
</dbReference>
<keyword evidence="3" id="KW-1185">Reference proteome</keyword>
<accession>A0A8S1RDF7</accession>